<sequence>MAFAAGTDGFVLQEIDDEFEDSDVDGNIEESLREVYNKLFEESLKLQNTNKSFLKKMQEVQSEKDELMSKFKEVSARNVELEVEVKILKCAFDKSNTQLQQFSSGTKKLDHMLSLGLPSGNRKGLGYIESQGASTSKMTFVPASILEKILEVNRSAPQVG</sequence>
<protein>
    <submittedName>
        <fullName evidence="2">Uncharacterized protein</fullName>
    </submittedName>
</protein>
<organism evidence="2 3">
    <name type="scientific">Morella rubra</name>
    <name type="common">Chinese bayberry</name>
    <dbReference type="NCBI Taxonomy" id="262757"/>
    <lineage>
        <taxon>Eukaryota</taxon>
        <taxon>Viridiplantae</taxon>
        <taxon>Streptophyta</taxon>
        <taxon>Embryophyta</taxon>
        <taxon>Tracheophyta</taxon>
        <taxon>Spermatophyta</taxon>
        <taxon>Magnoliopsida</taxon>
        <taxon>eudicotyledons</taxon>
        <taxon>Gunneridae</taxon>
        <taxon>Pentapetalae</taxon>
        <taxon>rosids</taxon>
        <taxon>fabids</taxon>
        <taxon>Fagales</taxon>
        <taxon>Myricaceae</taxon>
        <taxon>Morella</taxon>
    </lineage>
</organism>
<dbReference type="AlphaFoldDB" id="A0A6A1WPW0"/>
<reference evidence="2 3" key="1">
    <citation type="journal article" date="2019" name="Plant Biotechnol. J.">
        <title>The red bayberry genome and genetic basis of sex determination.</title>
        <authorList>
            <person name="Jia H.M."/>
            <person name="Jia H.J."/>
            <person name="Cai Q.L."/>
            <person name="Wang Y."/>
            <person name="Zhao H.B."/>
            <person name="Yang W.F."/>
            <person name="Wang G.Y."/>
            <person name="Li Y.H."/>
            <person name="Zhan D.L."/>
            <person name="Shen Y.T."/>
            <person name="Niu Q.F."/>
            <person name="Chang L."/>
            <person name="Qiu J."/>
            <person name="Zhao L."/>
            <person name="Xie H.B."/>
            <person name="Fu W.Y."/>
            <person name="Jin J."/>
            <person name="Li X.W."/>
            <person name="Jiao Y."/>
            <person name="Zhou C.C."/>
            <person name="Tu T."/>
            <person name="Chai C.Y."/>
            <person name="Gao J.L."/>
            <person name="Fan L.J."/>
            <person name="van de Weg E."/>
            <person name="Wang J.Y."/>
            <person name="Gao Z.S."/>
        </authorList>
    </citation>
    <scope>NUCLEOTIDE SEQUENCE [LARGE SCALE GENOMIC DNA]</scope>
    <source>
        <tissue evidence="2">Leaves</tissue>
    </source>
</reference>
<gene>
    <name evidence="2" type="ORF">CJ030_MR1G016833</name>
</gene>
<evidence type="ECO:0000313" key="3">
    <source>
        <dbReference type="Proteomes" id="UP000516437"/>
    </source>
</evidence>
<comment type="caution">
    <text evidence="2">The sequence shown here is derived from an EMBL/GenBank/DDBJ whole genome shotgun (WGS) entry which is preliminary data.</text>
</comment>
<feature type="coiled-coil region" evidence="1">
    <location>
        <begin position="50"/>
        <end position="84"/>
    </location>
</feature>
<dbReference type="OrthoDB" id="1111569at2759"/>
<keyword evidence="3" id="KW-1185">Reference proteome</keyword>
<evidence type="ECO:0000313" key="2">
    <source>
        <dbReference type="EMBL" id="KAB1227309.1"/>
    </source>
</evidence>
<dbReference type="Proteomes" id="UP000516437">
    <property type="component" value="Chromosome 1"/>
</dbReference>
<keyword evidence="1" id="KW-0175">Coiled coil</keyword>
<name>A0A6A1WPW0_9ROSI</name>
<evidence type="ECO:0000256" key="1">
    <source>
        <dbReference type="SAM" id="Coils"/>
    </source>
</evidence>
<dbReference type="EMBL" id="RXIC02000019">
    <property type="protein sequence ID" value="KAB1227309.1"/>
    <property type="molecule type" value="Genomic_DNA"/>
</dbReference>
<proteinExistence type="predicted"/>
<accession>A0A6A1WPW0</accession>